<dbReference type="GO" id="GO:0003677">
    <property type="term" value="F:DNA binding"/>
    <property type="evidence" value="ECO:0007669"/>
    <property type="project" value="InterPro"/>
</dbReference>
<gene>
    <name evidence="2" type="ORF">IQ17_06825</name>
</gene>
<dbReference type="Gene3D" id="1.10.260.40">
    <property type="entry name" value="lambda repressor-like DNA-binding domains"/>
    <property type="match status" value="1"/>
</dbReference>
<protein>
    <submittedName>
        <fullName evidence="2">Helix-turn-helix protein</fullName>
    </submittedName>
</protein>
<dbReference type="Pfam" id="PF01381">
    <property type="entry name" value="HTH_3"/>
    <property type="match status" value="1"/>
</dbReference>
<proteinExistence type="predicted"/>
<dbReference type="PROSITE" id="PS50943">
    <property type="entry name" value="HTH_CROC1"/>
    <property type="match status" value="1"/>
</dbReference>
<reference evidence="2 3" key="1">
    <citation type="journal article" date="2015" name="Stand. Genomic Sci.">
        <title>Genomic Encyclopedia of Bacterial and Archaeal Type Strains, Phase III: the genomes of soil and plant-associated and newly described type strains.</title>
        <authorList>
            <person name="Whitman W.B."/>
            <person name="Woyke T."/>
            <person name="Klenk H.P."/>
            <person name="Zhou Y."/>
            <person name="Lilburn T.G."/>
            <person name="Beck B.J."/>
            <person name="De Vos P."/>
            <person name="Vandamme P."/>
            <person name="Eisen J.A."/>
            <person name="Garrity G."/>
            <person name="Hugenholtz P."/>
            <person name="Kyrpides N.C."/>
        </authorList>
    </citation>
    <scope>NUCLEOTIDE SEQUENCE [LARGE SCALE GENOMIC DNA]</scope>
    <source>
        <strain evidence="2 3">CGMCC 1.10947</strain>
    </source>
</reference>
<organism evidence="2 3">
    <name type="scientific">Bradyrhizobium daqingense</name>
    <dbReference type="NCBI Taxonomy" id="993502"/>
    <lineage>
        <taxon>Bacteria</taxon>
        <taxon>Pseudomonadati</taxon>
        <taxon>Pseudomonadota</taxon>
        <taxon>Alphaproteobacteria</taxon>
        <taxon>Hyphomicrobiales</taxon>
        <taxon>Nitrobacteraceae</taxon>
        <taxon>Bradyrhizobium</taxon>
    </lineage>
</organism>
<dbReference type="InterPro" id="IPR010982">
    <property type="entry name" value="Lambda_DNA-bd_dom_sf"/>
</dbReference>
<dbReference type="OrthoDB" id="7305227at2"/>
<evidence type="ECO:0000313" key="3">
    <source>
        <dbReference type="Proteomes" id="UP000317176"/>
    </source>
</evidence>
<feature type="domain" description="HTH cro/C1-type" evidence="1">
    <location>
        <begin position="12"/>
        <end position="41"/>
    </location>
</feature>
<accession>A0A562KFS6</accession>
<dbReference type="RefSeq" id="WP_145642686.1">
    <property type="nucleotide sequence ID" value="NZ_CP088014.1"/>
</dbReference>
<name>A0A562KFS6_9BRAD</name>
<evidence type="ECO:0000259" key="1">
    <source>
        <dbReference type="PROSITE" id="PS50943"/>
    </source>
</evidence>
<comment type="caution">
    <text evidence="2">The sequence shown here is derived from an EMBL/GenBank/DDBJ whole genome shotgun (WGS) entry which is preliminary data.</text>
</comment>
<dbReference type="AlphaFoldDB" id="A0A562KFS6"/>
<keyword evidence="3" id="KW-1185">Reference proteome</keyword>
<dbReference type="Proteomes" id="UP000317176">
    <property type="component" value="Unassembled WGS sequence"/>
</dbReference>
<dbReference type="InterPro" id="IPR001387">
    <property type="entry name" value="Cro/C1-type_HTH"/>
</dbReference>
<dbReference type="EMBL" id="VLKL01000037">
    <property type="protein sequence ID" value="TWH94279.1"/>
    <property type="molecule type" value="Genomic_DNA"/>
</dbReference>
<dbReference type="SUPFAM" id="SSF47413">
    <property type="entry name" value="lambda repressor-like DNA-binding domains"/>
    <property type="match status" value="1"/>
</dbReference>
<evidence type="ECO:0000313" key="2">
    <source>
        <dbReference type="EMBL" id="TWH94279.1"/>
    </source>
</evidence>
<sequence>MAGDKIPSGRMIRAARALVGMEQLDLAREIGVDRRTVSRLEADTEIPVNPLKIATFRKMRDVLQERGVVFLYRSKFHGEGVALKD</sequence>
<dbReference type="CDD" id="cd00093">
    <property type="entry name" value="HTH_XRE"/>
    <property type="match status" value="1"/>
</dbReference>